<feature type="domain" description="Tetrapyrrole biosynthesis uroporphyrinogen III synthase" evidence="10">
    <location>
        <begin position="13"/>
        <end position="237"/>
    </location>
</feature>
<dbReference type="InterPro" id="IPR039793">
    <property type="entry name" value="UROS/Hem4"/>
</dbReference>
<comment type="similarity">
    <text evidence="2 9">Belongs to the uroporphyrinogen-III synthase family.</text>
</comment>
<protein>
    <recommendedName>
        <fullName evidence="7 9">Uroporphyrinogen-III synthase</fullName>
        <ecNumber evidence="3 9">4.2.1.75</ecNumber>
    </recommendedName>
</protein>
<evidence type="ECO:0000313" key="11">
    <source>
        <dbReference type="EMBL" id="NRF67367.1"/>
    </source>
</evidence>
<dbReference type="PANTHER" id="PTHR38042:SF1">
    <property type="entry name" value="UROPORPHYRINOGEN-III SYNTHASE, CHLOROPLASTIC"/>
    <property type="match status" value="1"/>
</dbReference>
<name>A0ABX2EFF3_9BURK</name>
<dbReference type="PANTHER" id="PTHR38042">
    <property type="entry name" value="UROPORPHYRINOGEN-III SYNTHASE, CHLOROPLASTIC"/>
    <property type="match status" value="1"/>
</dbReference>
<evidence type="ECO:0000256" key="1">
    <source>
        <dbReference type="ARBA" id="ARBA00004772"/>
    </source>
</evidence>
<reference evidence="11 12" key="1">
    <citation type="submission" date="2020-05" db="EMBL/GenBank/DDBJ databases">
        <title>Aquincola sp. isolate from soil.</title>
        <authorList>
            <person name="Han J."/>
            <person name="Kim D.-U."/>
        </authorList>
    </citation>
    <scope>NUCLEOTIDE SEQUENCE [LARGE SCALE GENOMIC DNA]</scope>
    <source>
        <strain evidence="11 12">S2</strain>
    </source>
</reference>
<proteinExistence type="inferred from homology"/>
<keyword evidence="12" id="KW-1185">Reference proteome</keyword>
<evidence type="ECO:0000313" key="12">
    <source>
        <dbReference type="Proteomes" id="UP000737171"/>
    </source>
</evidence>
<accession>A0ABX2EFF3</accession>
<evidence type="ECO:0000256" key="8">
    <source>
        <dbReference type="ARBA" id="ARBA00048617"/>
    </source>
</evidence>
<evidence type="ECO:0000256" key="4">
    <source>
        <dbReference type="ARBA" id="ARBA00023239"/>
    </source>
</evidence>
<comment type="catalytic activity">
    <reaction evidence="8 9">
        <text>hydroxymethylbilane = uroporphyrinogen III + H2O</text>
        <dbReference type="Rhea" id="RHEA:18965"/>
        <dbReference type="ChEBI" id="CHEBI:15377"/>
        <dbReference type="ChEBI" id="CHEBI:57308"/>
        <dbReference type="ChEBI" id="CHEBI:57845"/>
        <dbReference type="EC" id="4.2.1.75"/>
    </reaction>
</comment>
<keyword evidence="4 9" id="KW-0456">Lyase</keyword>
<evidence type="ECO:0000259" key="10">
    <source>
        <dbReference type="Pfam" id="PF02602"/>
    </source>
</evidence>
<comment type="function">
    <text evidence="6 9">Catalyzes cyclization of the linear tetrapyrrole, hydroxymethylbilane, to the macrocyclic uroporphyrinogen III.</text>
</comment>
<evidence type="ECO:0000256" key="7">
    <source>
        <dbReference type="ARBA" id="ARBA00040167"/>
    </source>
</evidence>
<dbReference type="Pfam" id="PF02602">
    <property type="entry name" value="HEM4"/>
    <property type="match status" value="1"/>
</dbReference>
<gene>
    <name evidence="11" type="ORF">HLB44_10260</name>
</gene>
<organism evidence="11 12">
    <name type="scientific">Pseudaquabacterium terrae</name>
    <dbReference type="NCBI Taxonomy" id="2732868"/>
    <lineage>
        <taxon>Bacteria</taxon>
        <taxon>Pseudomonadati</taxon>
        <taxon>Pseudomonadota</taxon>
        <taxon>Betaproteobacteria</taxon>
        <taxon>Burkholderiales</taxon>
        <taxon>Sphaerotilaceae</taxon>
        <taxon>Pseudaquabacterium</taxon>
    </lineage>
</organism>
<evidence type="ECO:0000256" key="3">
    <source>
        <dbReference type="ARBA" id="ARBA00013109"/>
    </source>
</evidence>
<dbReference type="Gene3D" id="3.40.50.10090">
    <property type="match status" value="2"/>
</dbReference>
<dbReference type="EMBL" id="JABRWJ010000003">
    <property type="protein sequence ID" value="NRF67367.1"/>
    <property type="molecule type" value="Genomic_DNA"/>
</dbReference>
<sequence>MRVLVTRPQPQADEWVARLEALGVEAAALPLLHIGDAPDAATLQQAREAARRQALVMFVSPSAVDRFFAGADAALGAAFGGSGPLAGSTGPGTQAALLRAGVPAAAIVSPPAHRQRFDSEALWRALLALQLDWRGRSVLIVRGEGGRDWLAETLRQQGAEVHFVEAYRRAAPRLDPAQQALLADALARPSAFCWLFSSSEAVRQLPLLAPQADWPAMRALATHERIVDTARSIGFGQVDEVGVAPAAVAKRLGSLYTIPRP</sequence>
<comment type="caution">
    <text evidence="11">The sequence shown here is derived from an EMBL/GenBank/DDBJ whole genome shotgun (WGS) entry which is preliminary data.</text>
</comment>
<evidence type="ECO:0000256" key="5">
    <source>
        <dbReference type="ARBA" id="ARBA00023244"/>
    </source>
</evidence>
<keyword evidence="5 9" id="KW-0627">Porphyrin biosynthesis</keyword>
<evidence type="ECO:0000256" key="2">
    <source>
        <dbReference type="ARBA" id="ARBA00008133"/>
    </source>
</evidence>
<dbReference type="InterPro" id="IPR036108">
    <property type="entry name" value="4pyrrol_syn_uPrphyn_synt_sf"/>
</dbReference>
<comment type="pathway">
    <text evidence="1 9">Porphyrin-containing compound metabolism; protoporphyrin-IX biosynthesis; coproporphyrinogen-III from 5-aminolevulinate: step 3/4.</text>
</comment>
<dbReference type="InterPro" id="IPR003754">
    <property type="entry name" value="4pyrrol_synth_uPrphyn_synth"/>
</dbReference>
<dbReference type="CDD" id="cd06578">
    <property type="entry name" value="HemD"/>
    <property type="match status" value="1"/>
</dbReference>
<dbReference type="EC" id="4.2.1.75" evidence="3 9"/>
<dbReference type="SUPFAM" id="SSF69618">
    <property type="entry name" value="HemD-like"/>
    <property type="match status" value="1"/>
</dbReference>
<dbReference type="Proteomes" id="UP000737171">
    <property type="component" value="Unassembled WGS sequence"/>
</dbReference>
<evidence type="ECO:0000256" key="9">
    <source>
        <dbReference type="RuleBase" id="RU366031"/>
    </source>
</evidence>
<evidence type="ECO:0000256" key="6">
    <source>
        <dbReference type="ARBA" id="ARBA00037589"/>
    </source>
</evidence>